<feature type="signal peptide" evidence="2">
    <location>
        <begin position="1"/>
        <end position="24"/>
    </location>
</feature>
<protein>
    <recommendedName>
        <fullName evidence="5">TrbC/VIRB2 family protein</fullName>
    </recommendedName>
</protein>
<organism evidence="3 4">
    <name type="scientific">Candidatus Lloydbacteria bacterium RIFCSPHIGHO2_02_FULL_51_22</name>
    <dbReference type="NCBI Taxonomy" id="1798663"/>
    <lineage>
        <taxon>Bacteria</taxon>
        <taxon>Candidatus Lloydiibacteriota</taxon>
    </lineage>
</organism>
<keyword evidence="1" id="KW-0472">Membrane</keyword>
<dbReference type="AlphaFoldDB" id="A0A1G2DDN9"/>
<keyword evidence="1" id="KW-0812">Transmembrane</keyword>
<keyword evidence="1" id="KW-1133">Transmembrane helix</keyword>
<feature type="chain" id="PRO_5009582538" description="TrbC/VIRB2 family protein" evidence="2">
    <location>
        <begin position="25"/>
        <end position="125"/>
    </location>
</feature>
<dbReference type="Proteomes" id="UP000178099">
    <property type="component" value="Unassembled WGS sequence"/>
</dbReference>
<reference evidence="3 4" key="1">
    <citation type="journal article" date="2016" name="Nat. Commun.">
        <title>Thousands of microbial genomes shed light on interconnected biogeochemical processes in an aquifer system.</title>
        <authorList>
            <person name="Anantharaman K."/>
            <person name="Brown C.T."/>
            <person name="Hug L.A."/>
            <person name="Sharon I."/>
            <person name="Castelle C.J."/>
            <person name="Probst A.J."/>
            <person name="Thomas B.C."/>
            <person name="Singh A."/>
            <person name="Wilkins M.J."/>
            <person name="Karaoz U."/>
            <person name="Brodie E.L."/>
            <person name="Williams K.H."/>
            <person name="Hubbard S.S."/>
            <person name="Banfield J.F."/>
        </authorList>
    </citation>
    <scope>NUCLEOTIDE SEQUENCE [LARGE SCALE GENOMIC DNA]</scope>
</reference>
<evidence type="ECO:0000256" key="1">
    <source>
        <dbReference type="SAM" id="Phobius"/>
    </source>
</evidence>
<keyword evidence="2" id="KW-0732">Signal</keyword>
<gene>
    <name evidence="3" type="ORF">A3D67_00200</name>
</gene>
<name>A0A1G2DDN9_9BACT</name>
<proteinExistence type="predicted"/>
<accession>A0A1G2DDN9</accession>
<comment type="caution">
    <text evidence="3">The sequence shown here is derived from an EMBL/GenBank/DDBJ whole genome shotgun (WGS) entry which is preliminary data.</text>
</comment>
<evidence type="ECO:0000313" key="3">
    <source>
        <dbReference type="EMBL" id="OGZ11572.1"/>
    </source>
</evidence>
<evidence type="ECO:0000256" key="2">
    <source>
        <dbReference type="SAM" id="SignalP"/>
    </source>
</evidence>
<feature type="transmembrane region" description="Helical" evidence="1">
    <location>
        <begin position="48"/>
        <end position="80"/>
    </location>
</feature>
<feature type="transmembrane region" description="Helical" evidence="1">
    <location>
        <begin position="92"/>
        <end position="116"/>
    </location>
</feature>
<sequence length="125" mass="13165">MRKIKIIFVSITALFFVAARTVFANGGGGTPENTTFTLSSPLKDIGGIPALINALITNIVLPLGVSVATIAIIYAGFLYVKAAGNENEVKKVHGIIWWTLVGTAVLLGASVIARLIEGTINQLRS</sequence>
<evidence type="ECO:0000313" key="4">
    <source>
        <dbReference type="Proteomes" id="UP000178099"/>
    </source>
</evidence>
<evidence type="ECO:0008006" key="5">
    <source>
        <dbReference type="Google" id="ProtNLM"/>
    </source>
</evidence>
<dbReference type="EMBL" id="MHLN01000018">
    <property type="protein sequence ID" value="OGZ11572.1"/>
    <property type="molecule type" value="Genomic_DNA"/>
</dbReference>